<comment type="cofactor">
    <cofactor evidence="2">
        <name>Mn(2+)</name>
        <dbReference type="ChEBI" id="CHEBI:29035"/>
    </cofactor>
</comment>
<dbReference type="PANTHER" id="PTHR42979">
    <property type="entry name" value="3-ISOPROPYLMALATE DEHYDROGENASE"/>
    <property type="match status" value="1"/>
</dbReference>
<evidence type="ECO:0000256" key="7">
    <source>
        <dbReference type="ARBA" id="ARBA00022605"/>
    </source>
</evidence>
<feature type="binding site" evidence="14">
    <location>
        <position position="107"/>
    </location>
    <ligand>
        <name>substrate</name>
    </ligand>
</feature>
<evidence type="ECO:0000256" key="4">
    <source>
        <dbReference type="ARBA" id="ARBA00008319"/>
    </source>
</evidence>
<keyword evidence="9 14" id="KW-0460">Magnesium</keyword>
<dbReference type="GO" id="GO:0009098">
    <property type="term" value="P:L-leucine biosynthetic process"/>
    <property type="evidence" value="ECO:0007669"/>
    <property type="project" value="UniProtKB-UniRule"/>
</dbReference>
<evidence type="ECO:0000256" key="11">
    <source>
        <dbReference type="ARBA" id="ARBA00023027"/>
    </source>
</evidence>
<reference evidence="18 20" key="2">
    <citation type="submission" date="2016-10" db="EMBL/GenBank/DDBJ databases">
        <authorList>
            <person name="Varghese N."/>
            <person name="Submissions S."/>
        </authorList>
    </citation>
    <scope>NUCLEOTIDE SEQUENCE [LARGE SCALE GENOMIC DNA]</scope>
    <source>
        <strain evidence="18 20">DSW-5</strain>
    </source>
</reference>
<feature type="binding site" evidence="14">
    <location>
        <position position="135"/>
    </location>
    <ligand>
        <name>substrate</name>
    </ligand>
</feature>
<comment type="subunit">
    <text evidence="5 14 15">Homodimer.</text>
</comment>
<dbReference type="EC" id="1.1.1.85" evidence="14"/>
<feature type="binding site" evidence="14">
    <location>
        <position position="221"/>
    </location>
    <ligand>
        <name>Mg(2+)</name>
        <dbReference type="ChEBI" id="CHEBI:18420"/>
    </ligand>
</feature>
<dbReference type="GO" id="GO:0051287">
    <property type="term" value="F:NAD binding"/>
    <property type="evidence" value="ECO:0007669"/>
    <property type="project" value="InterPro"/>
</dbReference>
<proteinExistence type="inferred from homology"/>
<dbReference type="GO" id="GO:0003862">
    <property type="term" value="F:3-isopropylmalate dehydrogenase activity"/>
    <property type="evidence" value="ECO:0007669"/>
    <property type="project" value="UniProtKB-UniRule"/>
</dbReference>
<gene>
    <name evidence="14" type="primary">leuB</name>
    <name evidence="17" type="ORF">I602_920</name>
    <name evidence="18" type="ORF">SAMN05444353_0856</name>
</gene>
<organism evidence="17 19">
    <name type="scientific">Polaribacter dokdonensis DSW-5</name>
    <dbReference type="NCBI Taxonomy" id="1300348"/>
    <lineage>
        <taxon>Bacteria</taxon>
        <taxon>Pseudomonadati</taxon>
        <taxon>Bacteroidota</taxon>
        <taxon>Flavobacteriia</taxon>
        <taxon>Flavobacteriales</taxon>
        <taxon>Flavobacteriaceae</taxon>
    </lineage>
</organism>
<keyword evidence="14" id="KW-0963">Cytoplasm</keyword>
<evidence type="ECO:0000256" key="6">
    <source>
        <dbReference type="ARBA" id="ARBA00022430"/>
    </source>
</evidence>
<dbReference type="InterPro" id="IPR019818">
    <property type="entry name" value="IsoCit/isopropylmalate_DH_CS"/>
</dbReference>
<dbReference type="Gene3D" id="3.40.718.10">
    <property type="entry name" value="Isopropylmalate Dehydrogenase"/>
    <property type="match status" value="1"/>
</dbReference>
<keyword evidence="6 14" id="KW-0432">Leucine biosynthesis</keyword>
<evidence type="ECO:0000256" key="5">
    <source>
        <dbReference type="ARBA" id="ARBA00011738"/>
    </source>
</evidence>
<feature type="binding site" evidence="14">
    <location>
        <position position="245"/>
    </location>
    <ligand>
        <name>Mg(2+)</name>
        <dbReference type="ChEBI" id="CHEBI:18420"/>
    </ligand>
</feature>
<comment type="caution">
    <text evidence="17">The sequence shown here is derived from an EMBL/GenBank/DDBJ whole genome shotgun (WGS) entry which is preliminary data.</text>
</comment>
<dbReference type="FunFam" id="3.40.718.10:FF:000006">
    <property type="entry name" value="3-isopropylmalate dehydrogenase"/>
    <property type="match status" value="1"/>
</dbReference>
<evidence type="ECO:0000256" key="1">
    <source>
        <dbReference type="ARBA" id="ARBA00000624"/>
    </source>
</evidence>
<evidence type="ECO:0000313" key="20">
    <source>
        <dbReference type="Proteomes" id="UP000183071"/>
    </source>
</evidence>
<dbReference type="PANTHER" id="PTHR42979:SF1">
    <property type="entry name" value="3-ISOPROPYLMALATE DEHYDROGENASE"/>
    <property type="match status" value="1"/>
</dbReference>
<dbReference type="EMBL" id="LGBR01000001">
    <property type="protein sequence ID" value="KOY51360.1"/>
    <property type="molecule type" value="Genomic_DNA"/>
</dbReference>
<dbReference type="EMBL" id="FNUE01000001">
    <property type="protein sequence ID" value="SEE13015.1"/>
    <property type="molecule type" value="Genomic_DNA"/>
</dbReference>
<dbReference type="InterPro" id="IPR004429">
    <property type="entry name" value="Isopropylmalate_DH"/>
</dbReference>
<comment type="caution">
    <text evidence="14">Lacks conserved residue(s) required for the propagation of feature annotation.</text>
</comment>
<accession>A0A0N0UNF3</accession>
<dbReference type="HAMAP" id="MF_01033">
    <property type="entry name" value="LeuB_type1"/>
    <property type="match status" value="1"/>
</dbReference>
<dbReference type="Pfam" id="PF00180">
    <property type="entry name" value="Iso_dh"/>
    <property type="match status" value="1"/>
</dbReference>
<feature type="binding site" evidence="14">
    <location>
        <position position="221"/>
    </location>
    <ligand>
        <name>substrate</name>
    </ligand>
</feature>
<evidence type="ECO:0000256" key="9">
    <source>
        <dbReference type="ARBA" id="ARBA00022842"/>
    </source>
</evidence>
<dbReference type="Proteomes" id="UP000183071">
    <property type="component" value="Unassembled WGS sequence"/>
</dbReference>
<keyword evidence="7 14" id="KW-0028">Amino-acid biosynthesis</keyword>
<dbReference type="RefSeq" id="WP_053973550.1">
    <property type="nucleotide sequence ID" value="NZ_FNUE01000001.1"/>
</dbReference>
<comment type="catalytic activity">
    <reaction evidence="1 14 15">
        <text>(2R,3S)-3-isopropylmalate + NAD(+) = 4-methyl-2-oxopentanoate + CO2 + NADH</text>
        <dbReference type="Rhea" id="RHEA:32271"/>
        <dbReference type="ChEBI" id="CHEBI:16526"/>
        <dbReference type="ChEBI" id="CHEBI:17865"/>
        <dbReference type="ChEBI" id="CHEBI:35121"/>
        <dbReference type="ChEBI" id="CHEBI:57540"/>
        <dbReference type="ChEBI" id="CHEBI:57945"/>
        <dbReference type="EC" id="1.1.1.85"/>
    </reaction>
</comment>
<comment type="pathway">
    <text evidence="3 14 15">Amino-acid biosynthesis; L-leucine biosynthesis; L-leucine from 3-methyl-2-oxobutanoate: step 3/4.</text>
</comment>
<keyword evidence="11 14" id="KW-0520">NAD</keyword>
<sequence length="373" mass="41027">MKFNIAVIPGDGVGPEVVEQAKKALDAVAEAYNHIFIYKEAQLGANAIDATGGPLPKETIEICKSADAILFGAVGDPKYDNDPSAKIRPEQGLLNLRRELDLYCNVRPVKAYDNLISNSPLKREVIKNSDFVIYRELTGGIYFGEKTLSEDKQTAHDVSSYTVKEISRVTHLAFQAAQKRKKKLTLVDKANVLETSRLWRKTVSEIAKEYKDVELEYLFVDNAAMKMILNPTHFDVILTENLFGDMISDVASSLCGSIGLLASSSIGAENGLFEPIHGSYSQAKGKDIANPLASILSAAMLLQYLGLHEEADAIERAVDKSLALGITTQDIKRKMQKSTTTSKVGDFVADYITNQDDSNMNFRNIHMGQSTII</sequence>
<protein>
    <recommendedName>
        <fullName evidence="14">3-isopropylmalate dehydrogenase</fullName>
        <ecNumber evidence="14">1.1.1.85</ecNumber>
    </recommendedName>
    <alternativeName>
        <fullName evidence="14">3-IPM-DH</fullName>
    </alternativeName>
    <alternativeName>
        <fullName evidence="14">Beta-IPM dehydrogenase</fullName>
        <shortName evidence="14">IMDH</shortName>
    </alternativeName>
</protein>
<reference evidence="17 19" key="1">
    <citation type="submission" date="2015-07" db="EMBL/GenBank/DDBJ databases">
        <title>Genome of Polaribacter dokdonenesis DSW-5, isolated from seawater off Dokdo in Korea.</title>
        <authorList>
            <person name="Yoon K."/>
            <person name="Song J.Y."/>
            <person name="Kim J.F."/>
        </authorList>
    </citation>
    <scope>NUCLEOTIDE SEQUENCE [LARGE SCALE GENOMIC DNA]</scope>
    <source>
        <strain evidence="17 19">DSW-5</strain>
    </source>
</reference>
<dbReference type="PROSITE" id="PS00470">
    <property type="entry name" value="IDH_IMDH"/>
    <property type="match status" value="1"/>
</dbReference>
<dbReference type="STRING" id="1300348.I602_920"/>
<dbReference type="OrthoDB" id="9806254at2"/>
<comment type="subcellular location">
    <subcellularLocation>
        <location evidence="14">Cytoplasm</location>
    </subcellularLocation>
</comment>
<feature type="binding site" evidence="14">
    <location>
        <position position="97"/>
    </location>
    <ligand>
        <name>substrate</name>
    </ligand>
</feature>
<dbReference type="GO" id="GO:0000287">
    <property type="term" value="F:magnesium ion binding"/>
    <property type="evidence" value="ECO:0007669"/>
    <property type="project" value="InterPro"/>
</dbReference>
<evidence type="ECO:0000259" key="16">
    <source>
        <dbReference type="SMART" id="SM01329"/>
    </source>
</evidence>
<comment type="function">
    <text evidence="14 15">Catalyzes the oxidation of 3-carboxy-2-hydroxy-4-methylpentanoate (3-isopropylmalate) to 3-carboxy-4-methyl-2-oxopentanoate. The product decarboxylates to 4-methyl-2 oxopentanoate.</text>
</comment>
<evidence type="ECO:0000256" key="15">
    <source>
        <dbReference type="RuleBase" id="RU004445"/>
    </source>
</evidence>
<evidence type="ECO:0000256" key="3">
    <source>
        <dbReference type="ARBA" id="ARBA00004762"/>
    </source>
</evidence>
<feature type="binding site" evidence="14">
    <location>
        <position position="249"/>
    </location>
    <ligand>
        <name>Mg(2+)</name>
        <dbReference type="ChEBI" id="CHEBI:18420"/>
    </ligand>
</feature>
<evidence type="ECO:0000256" key="13">
    <source>
        <dbReference type="ARBA" id="ARBA00023304"/>
    </source>
</evidence>
<evidence type="ECO:0000313" key="18">
    <source>
        <dbReference type="EMBL" id="SEE13015.1"/>
    </source>
</evidence>
<evidence type="ECO:0000313" key="19">
    <source>
        <dbReference type="Proteomes" id="UP000037716"/>
    </source>
</evidence>
<keyword evidence="10 14" id="KW-0560">Oxidoreductase</keyword>
<dbReference type="GO" id="GO:0005829">
    <property type="term" value="C:cytosol"/>
    <property type="evidence" value="ECO:0007669"/>
    <property type="project" value="TreeGrafter"/>
</dbReference>
<comment type="similarity">
    <text evidence="4 14">Belongs to the isocitrate and isopropylmalate dehydrogenases family. LeuB type 1 subfamily.</text>
</comment>
<keyword evidence="12 14" id="KW-0464">Manganese</keyword>
<evidence type="ECO:0000256" key="2">
    <source>
        <dbReference type="ARBA" id="ARBA00001936"/>
    </source>
</evidence>
<dbReference type="AlphaFoldDB" id="A0A0N0UNF3"/>
<evidence type="ECO:0000256" key="14">
    <source>
        <dbReference type="HAMAP-Rule" id="MF_01033"/>
    </source>
</evidence>
<dbReference type="SUPFAM" id="SSF53659">
    <property type="entry name" value="Isocitrate/Isopropylmalate dehydrogenase-like"/>
    <property type="match status" value="1"/>
</dbReference>
<keyword evidence="8 14" id="KW-0479">Metal-binding</keyword>
<evidence type="ECO:0000313" key="17">
    <source>
        <dbReference type="EMBL" id="KOY51360.1"/>
    </source>
</evidence>
<name>A0A0N0UNF3_9FLAO</name>
<keyword evidence="20" id="KW-1185">Reference proteome</keyword>
<evidence type="ECO:0000256" key="12">
    <source>
        <dbReference type="ARBA" id="ARBA00023211"/>
    </source>
</evidence>
<evidence type="ECO:0000256" key="10">
    <source>
        <dbReference type="ARBA" id="ARBA00023002"/>
    </source>
</evidence>
<dbReference type="UniPathway" id="UPA00048">
    <property type="reaction ID" value="UER00072"/>
</dbReference>
<dbReference type="NCBIfam" id="TIGR00169">
    <property type="entry name" value="leuB"/>
    <property type="match status" value="1"/>
</dbReference>
<comment type="cofactor">
    <cofactor evidence="14 15">
        <name>Mg(2+)</name>
        <dbReference type="ChEBI" id="CHEBI:18420"/>
    </cofactor>
    <cofactor evidence="14 15">
        <name>Mn(2+)</name>
        <dbReference type="ChEBI" id="CHEBI:29035"/>
    </cofactor>
    <text evidence="14 15">Binds 1 Mg(2+) or Mn(2+) ion per subunit.</text>
</comment>
<feature type="site" description="Important for catalysis" evidence="14">
    <location>
        <position position="142"/>
    </location>
</feature>
<dbReference type="PATRIC" id="fig|1300348.6.peg.920"/>
<dbReference type="SMART" id="SM01329">
    <property type="entry name" value="Iso_dh"/>
    <property type="match status" value="1"/>
</dbReference>
<keyword evidence="13 14" id="KW-0100">Branched-chain amino acid biosynthesis</keyword>
<dbReference type="InterPro" id="IPR024084">
    <property type="entry name" value="IsoPropMal-DH-like_dom"/>
</dbReference>
<evidence type="ECO:0000256" key="8">
    <source>
        <dbReference type="ARBA" id="ARBA00022723"/>
    </source>
</evidence>
<feature type="domain" description="Isopropylmalate dehydrogenase-like" evidence="16">
    <location>
        <begin position="4"/>
        <end position="348"/>
    </location>
</feature>
<dbReference type="Proteomes" id="UP000037716">
    <property type="component" value="Unassembled WGS sequence"/>
</dbReference>
<feature type="site" description="Important for catalysis" evidence="14">
    <location>
        <position position="189"/>
    </location>
</feature>